<comment type="caution">
    <text evidence="8">The sequence shown here is derived from an EMBL/GenBank/DDBJ whole genome shotgun (WGS) entry which is preliminary data.</text>
</comment>
<evidence type="ECO:0000256" key="3">
    <source>
        <dbReference type="ARBA" id="ARBA00022603"/>
    </source>
</evidence>
<reference evidence="8" key="1">
    <citation type="submission" date="2021-10" db="EMBL/GenBank/DDBJ databases">
        <title>Roseicella aerolatum sp. nov., isolated from aerosols of e-waste dismantling site.</title>
        <authorList>
            <person name="Qin T."/>
        </authorList>
    </citation>
    <scope>NUCLEOTIDE SEQUENCE</scope>
    <source>
        <strain evidence="8">GB24</strain>
    </source>
</reference>
<dbReference type="SUPFAM" id="SSF53335">
    <property type="entry name" value="S-adenosyl-L-methionine-dependent methyltransferases"/>
    <property type="match status" value="1"/>
</dbReference>
<comment type="catalytic activity">
    <reaction evidence="7">
        <text>a 2'-deoxycytidine in DNA + S-adenosyl-L-methionine = an N(4)-methyl-2'-deoxycytidine in DNA + S-adenosyl-L-homocysteine + H(+)</text>
        <dbReference type="Rhea" id="RHEA:16857"/>
        <dbReference type="Rhea" id="RHEA-COMP:11369"/>
        <dbReference type="Rhea" id="RHEA-COMP:13674"/>
        <dbReference type="ChEBI" id="CHEBI:15378"/>
        <dbReference type="ChEBI" id="CHEBI:57856"/>
        <dbReference type="ChEBI" id="CHEBI:59789"/>
        <dbReference type="ChEBI" id="CHEBI:85452"/>
        <dbReference type="ChEBI" id="CHEBI:137933"/>
        <dbReference type="EC" id="2.1.1.113"/>
    </reaction>
</comment>
<dbReference type="RefSeq" id="WP_226605718.1">
    <property type="nucleotide sequence ID" value="NZ_JAJAQI010000006.1"/>
</dbReference>
<evidence type="ECO:0000313" key="8">
    <source>
        <dbReference type="EMBL" id="MCB4821254.1"/>
    </source>
</evidence>
<keyword evidence="5" id="KW-0949">S-adenosyl-L-methionine</keyword>
<evidence type="ECO:0000256" key="1">
    <source>
        <dbReference type="ARBA" id="ARBA00010203"/>
    </source>
</evidence>
<dbReference type="AlphaFoldDB" id="A0A9X1IAK1"/>
<dbReference type="PROSITE" id="PS00093">
    <property type="entry name" value="N4_MTASE"/>
    <property type="match status" value="1"/>
</dbReference>
<keyword evidence="4" id="KW-0808">Transferase</keyword>
<gene>
    <name evidence="8" type="ORF">LHA35_05860</name>
</gene>
<evidence type="ECO:0000256" key="7">
    <source>
        <dbReference type="ARBA" id="ARBA00049120"/>
    </source>
</evidence>
<protein>
    <recommendedName>
        <fullName evidence="2">site-specific DNA-methyltransferase (cytosine-N(4)-specific)</fullName>
        <ecNumber evidence="2">2.1.1.113</ecNumber>
    </recommendedName>
</protein>
<dbReference type="GO" id="GO:0015667">
    <property type="term" value="F:site-specific DNA-methyltransferase (cytosine-N4-specific) activity"/>
    <property type="evidence" value="ECO:0007669"/>
    <property type="project" value="UniProtKB-EC"/>
</dbReference>
<dbReference type="Gene3D" id="3.40.50.150">
    <property type="entry name" value="Vaccinia Virus protein VP39"/>
    <property type="match status" value="2"/>
</dbReference>
<name>A0A9X1IAK1_9PROT</name>
<evidence type="ECO:0000256" key="5">
    <source>
        <dbReference type="ARBA" id="ARBA00022691"/>
    </source>
</evidence>
<evidence type="ECO:0000256" key="4">
    <source>
        <dbReference type="ARBA" id="ARBA00022679"/>
    </source>
</evidence>
<evidence type="ECO:0000256" key="2">
    <source>
        <dbReference type="ARBA" id="ARBA00012185"/>
    </source>
</evidence>
<dbReference type="GO" id="GO:0009307">
    <property type="term" value="P:DNA restriction-modification system"/>
    <property type="evidence" value="ECO:0007669"/>
    <property type="project" value="UniProtKB-KW"/>
</dbReference>
<keyword evidence="6" id="KW-0680">Restriction system</keyword>
<evidence type="ECO:0000313" key="9">
    <source>
        <dbReference type="Proteomes" id="UP001139311"/>
    </source>
</evidence>
<dbReference type="Proteomes" id="UP001139311">
    <property type="component" value="Unassembled WGS sequence"/>
</dbReference>
<keyword evidence="9" id="KW-1185">Reference proteome</keyword>
<dbReference type="EC" id="2.1.1.113" evidence="2"/>
<sequence length="412" mass="46212">MSMTARELLRRRADYTHKHNLKSGRHGWLRLTPAYSVKVVEDLIERCDRPMRVFDPFSGTGTTALSAAYHGHEGVTTDINPFLVWLGQAKMAIYTDDMLAAARSACRRAVELVERADLAPAPAPPIHNIRRWWSPPALTFLQRLRAAIEATTAAASPERTLLLIAFCRSLIALSNAAFNHQSMSFKEDGNLSPDLGIDMPRRFTDDVHFVLKGAAENPPGSGRVLQADSRNAAAVVEGPFERVITSPPYANRMSYIRELRPYMYWTGHLVNGRDAGELDWSAIGGTWGIATSRLIEWNRADDRYMNPALDSALERIAHADNKNGRLLANYVAKYFDDIWAHFRGLTPVLAAEAEVHYIVGNSTFYGVLLPVEEIYAAMLRSLGFTDIRCMPLRKRNSKKELIEFDVTARWPG</sequence>
<dbReference type="GO" id="GO:0003677">
    <property type="term" value="F:DNA binding"/>
    <property type="evidence" value="ECO:0007669"/>
    <property type="project" value="InterPro"/>
</dbReference>
<evidence type="ECO:0000256" key="6">
    <source>
        <dbReference type="ARBA" id="ARBA00022747"/>
    </source>
</evidence>
<accession>A0A9X1IAK1</accession>
<dbReference type="EMBL" id="JAJAQI010000006">
    <property type="protein sequence ID" value="MCB4821254.1"/>
    <property type="molecule type" value="Genomic_DNA"/>
</dbReference>
<keyword evidence="3 8" id="KW-0489">Methyltransferase</keyword>
<organism evidence="8 9">
    <name type="scientific">Roseicella aerolata</name>
    <dbReference type="NCBI Taxonomy" id="2883479"/>
    <lineage>
        <taxon>Bacteria</taxon>
        <taxon>Pseudomonadati</taxon>
        <taxon>Pseudomonadota</taxon>
        <taxon>Alphaproteobacteria</taxon>
        <taxon>Acetobacterales</taxon>
        <taxon>Roseomonadaceae</taxon>
        <taxon>Roseicella</taxon>
    </lineage>
</organism>
<dbReference type="GO" id="GO:0032259">
    <property type="term" value="P:methylation"/>
    <property type="evidence" value="ECO:0007669"/>
    <property type="project" value="UniProtKB-KW"/>
</dbReference>
<comment type="similarity">
    <text evidence="1">Belongs to the N(4)/N(6)-methyltransferase family. N(4) subfamily.</text>
</comment>
<dbReference type="InterPro" id="IPR029063">
    <property type="entry name" value="SAM-dependent_MTases_sf"/>
</dbReference>
<proteinExistence type="inferred from homology"/>
<dbReference type="InterPro" id="IPR017985">
    <property type="entry name" value="MeTrfase_CN4_CS"/>
</dbReference>